<accession>A0A381ZNG0</accession>
<evidence type="ECO:0000313" key="3">
    <source>
        <dbReference type="EMBL" id="SVA90790.1"/>
    </source>
</evidence>
<sequence length="44" mass="5015">QMDMDLADAYKIASEVMVKNMLAADAHEGMTAFIEKREPVWNDK</sequence>
<dbReference type="GO" id="GO:0016836">
    <property type="term" value="F:hydro-lyase activity"/>
    <property type="evidence" value="ECO:0007669"/>
    <property type="project" value="TreeGrafter"/>
</dbReference>
<dbReference type="EMBL" id="UINC01022020">
    <property type="protein sequence ID" value="SVA90790.1"/>
    <property type="molecule type" value="Genomic_DNA"/>
</dbReference>
<dbReference type="AlphaFoldDB" id="A0A381ZNG0"/>
<dbReference type="InterPro" id="IPR052377">
    <property type="entry name" value="Mitochondrial_ECH-domain"/>
</dbReference>
<dbReference type="Gene3D" id="1.10.12.10">
    <property type="entry name" value="Lyase 2-enoyl-coa Hydratase, Chain A, domain 2"/>
    <property type="match status" value="1"/>
</dbReference>
<feature type="non-terminal residue" evidence="3">
    <location>
        <position position="1"/>
    </location>
</feature>
<keyword evidence="2" id="KW-0443">Lipid metabolism</keyword>
<evidence type="ECO:0000256" key="2">
    <source>
        <dbReference type="ARBA" id="ARBA00023098"/>
    </source>
</evidence>
<dbReference type="SUPFAM" id="SSF52096">
    <property type="entry name" value="ClpP/crotonase"/>
    <property type="match status" value="1"/>
</dbReference>
<dbReference type="InterPro" id="IPR029045">
    <property type="entry name" value="ClpP/crotonase-like_dom_sf"/>
</dbReference>
<dbReference type="PANTHER" id="PTHR43602">
    <property type="match status" value="1"/>
</dbReference>
<protein>
    <recommendedName>
        <fullName evidence="4">Enoyl-CoA hydratase</fullName>
    </recommendedName>
</protein>
<evidence type="ECO:0000256" key="1">
    <source>
        <dbReference type="ARBA" id="ARBA00022832"/>
    </source>
</evidence>
<reference evidence="3" key="1">
    <citation type="submission" date="2018-05" db="EMBL/GenBank/DDBJ databases">
        <authorList>
            <person name="Lanie J.A."/>
            <person name="Ng W.-L."/>
            <person name="Kazmierczak K.M."/>
            <person name="Andrzejewski T.M."/>
            <person name="Davidsen T.M."/>
            <person name="Wayne K.J."/>
            <person name="Tettelin H."/>
            <person name="Glass J.I."/>
            <person name="Rusch D."/>
            <person name="Podicherti R."/>
            <person name="Tsui H.-C.T."/>
            <person name="Winkler M.E."/>
        </authorList>
    </citation>
    <scope>NUCLEOTIDE SEQUENCE</scope>
</reference>
<keyword evidence="1" id="KW-0276">Fatty acid metabolism</keyword>
<dbReference type="GO" id="GO:0006631">
    <property type="term" value="P:fatty acid metabolic process"/>
    <property type="evidence" value="ECO:0007669"/>
    <property type="project" value="UniProtKB-KW"/>
</dbReference>
<organism evidence="3">
    <name type="scientific">marine metagenome</name>
    <dbReference type="NCBI Taxonomy" id="408172"/>
    <lineage>
        <taxon>unclassified sequences</taxon>
        <taxon>metagenomes</taxon>
        <taxon>ecological metagenomes</taxon>
    </lineage>
</organism>
<proteinExistence type="predicted"/>
<evidence type="ECO:0008006" key="4">
    <source>
        <dbReference type="Google" id="ProtNLM"/>
    </source>
</evidence>
<name>A0A381ZNG0_9ZZZZ</name>
<dbReference type="PANTHER" id="PTHR43602:SF1">
    <property type="entry name" value="ENOYL-COA HYDRATASE DOMAIN-CONTAINING PROTEIN 3, MITOCHONDRIAL"/>
    <property type="match status" value="1"/>
</dbReference>
<dbReference type="InterPro" id="IPR014748">
    <property type="entry name" value="Enoyl-CoA_hydra_C"/>
</dbReference>
<gene>
    <name evidence="3" type="ORF">METZ01_LOCUS143644</name>
</gene>